<keyword evidence="1" id="KW-0472">Membrane</keyword>
<name>A0A1Y3Q2Y4_9BACI</name>
<dbReference type="Pfam" id="PF13787">
    <property type="entry name" value="HXXEE"/>
    <property type="match status" value="1"/>
</dbReference>
<sequence>MLEFLRTHMDLLTVLWLFPIVFMFHDFEEILTVEKWTRANRQKVAALFPKWFPKWLESSFHMTTLQFSRDVFWIFLFITLAALLAVQFSFYPFFILFLTVFFLHVFTHAGMALYLRSYTPGVITAVLLVLPYSLLAYDRLFHEQILNWSNLFLSMAIVILLFPFFALMLIKERNRLAGKAKR</sequence>
<keyword evidence="1" id="KW-1133">Transmembrane helix</keyword>
<evidence type="ECO:0008006" key="4">
    <source>
        <dbReference type="Google" id="ProtNLM"/>
    </source>
</evidence>
<comment type="caution">
    <text evidence="2">The sequence shown here is derived from an EMBL/GenBank/DDBJ whole genome shotgun (WGS) entry which is preliminary data.</text>
</comment>
<keyword evidence="1" id="KW-0812">Transmembrane</keyword>
<evidence type="ECO:0000256" key="1">
    <source>
        <dbReference type="SAM" id="Phobius"/>
    </source>
</evidence>
<dbReference type="Proteomes" id="UP000196475">
    <property type="component" value="Unassembled WGS sequence"/>
</dbReference>
<feature type="transmembrane region" description="Helical" evidence="1">
    <location>
        <begin position="94"/>
        <end position="115"/>
    </location>
</feature>
<protein>
    <recommendedName>
        <fullName evidence="4">HXXEE domain-containing protein</fullName>
    </recommendedName>
</protein>
<proteinExistence type="predicted"/>
<evidence type="ECO:0000313" key="3">
    <source>
        <dbReference type="Proteomes" id="UP000196475"/>
    </source>
</evidence>
<feature type="transmembrane region" description="Helical" evidence="1">
    <location>
        <begin position="71"/>
        <end position="88"/>
    </location>
</feature>
<dbReference type="InterPro" id="IPR025671">
    <property type="entry name" value="HXXEE"/>
</dbReference>
<feature type="transmembrane region" description="Helical" evidence="1">
    <location>
        <begin position="152"/>
        <end position="170"/>
    </location>
</feature>
<accession>A0A1Y3Q2Y4</accession>
<evidence type="ECO:0000313" key="2">
    <source>
        <dbReference type="EMBL" id="OUM90899.1"/>
    </source>
</evidence>
<gene>
    <name evidence="2" type="ORF">BAA01_00255</name>
</gene>
<organism evidence="2 3">
    <name type="scientific">Bacillus thermozeamaize</name>
    <dbReference type="NCBI Taxonomy" id="230954"/>
    <lineage>
        <taxon>Bacteria</taxon>
        <taxon>Bacillati</taxon>
        <taxon>Bacillota</taxon>
        <taxon>Bacilli</taxon>
        <taxon>Bacillales</taxon>
        <taxon>Bacillaceae</taxon>
        <taxon>Bacillus</taxon>
    </lineage>
</organism>
<reference evidence="3" key="1">
    <citation type="submission" date="2016-06" db="EMBL/GenBank/DDBJ databases">
        <authorList>
            <person name="Nascimento L."/>
            <person name="Pereira R.V."/>
            <person name="Martins L.F."/>
            <person name="Quaggio R.B."/>
            <person name="Silva A.M."/>
            <person name="Setubal J.C."/>
        </authorList>
    </citation>
    <scope>NUCLEOTIDE SEQUENCE [LARGE SCALE GENOMIC DNA]</scope>
</reference>
<dbReference type="EMBL" id="LZRT01000009">
    <property type="protein sequence ID" value="OUM90899.1"/>
    <property type="molecule type" value="Genomic_DNA"/>
</dbReference>
<dbReference type="AlphaFoldDB" id="A0A1Y3Q2Y4"/>
<feature type="transmembrane region" description="Helical" evidence="1">
    <location>
        <begin position="122"/>
        <end position="140"/>
    </location>
</feature>